<comment type="caution">
    <text evidence="4">The sequence shown here is derived from an EMBL/GenBank/DDBJ whole genome shotgun (WGS) entry which is preliminary data.</text>
</comment>
<keyword evidence="5" id="KW-1185">Reference proteome</keyword>
<evidence type="ECO:0000313" key="5">
    <source>
        <dbReference type="Proteomes" id="UP001595923"/>
    </source>
</evidence>
<keyword evidence="2" id="KW-0812">Transmembrane</keyword>
<feature type="compositionally biased region" description="Low complexity" evidence="1">
    <location>
        <begin position="279"/>
        <end position="288"/>
    </location>
</feature>
<name>A0ABV9DS61_9ACTN</name>
<feature type="region of interest" description="Disordered" evidence="1">
    <location>
        <begin position="65"/>
        <end position="103"/>
    </location>
</feature>
<dbReference type="EMBL" id="JBHSFQ010000003">
    <property type="protein sequence ID" value="MFC4561219.1"/>
    <property type="molecule type" value="Genomic_DNA"/>
</dbReference>
<gene>
    <name evidence="4" type="ORF">ACFO4E_05030</name>
</gene>
<feature type="transmembrane region" description="Helical" evidence="2">
    <location>
        <begin position="338"/>
        <end position="363"/>
    </location>
</feature>
<organism evidence="4 5">
    <name type="scientific">Nocardiopsis mangrovi</name>
    <dbReference type="NCBI Taxonomy" id="1179818"/>
    <lineage>
        <taxon>Bacteria</taxon>
        <taxon>Bacillati</taxon>
        <taxon>Actinomycetota</taxon>
        <taxon>Actinomycetes</taxon>
        <taxon>Streptosporangiales</taxon>
        <taxon>Nocardiopsidaceae</taxon>
        <taxon>Nocardiopsis</taxon>
    </lineage>
</organism>
<evidence type="ECO:0000256" key="1">
    <source>
        <dbReference type="SAM" id="MobiDB-lite"/>
    </source>
</evidence>
<accession>A0ABV9DS61</accession>
<reference evidence="5" key="1">
    <citation type="journal article" date="2019" name="Int. J. Syst. Evol. Microbiol.">
        <title>The Global Catalogue of Microorganisms (GCM) 10K type strain sequencing project: providing services to taxonomists for standard genome sequencing and annotation.</title>
        <authorList>
            <consortium name="The Broad Institute Genomics Platform"/>
            <consortium name="The Broad Institute Genome Sequencing Center for Infectious Disease"/>
            <person name="Wu L."/>
            <person name="Ma J."/>
        </authorList>
    </citation>
    <scope>NUCLEOTIDE SEQUENCE [LARGE SCALE GENOMIC DNA]</scope>
    <source>
        <strain evidence="5">XZYJ18</strain>
    </source>
</reference>
<feature type="compositionally biased region" description="Pro residues" evidence="1">
    <location>
        <begin position="295"/>
        <end position="322"/>
    </location>
</feature>
<proteinExistence type="predicted"/>
<feature type="compositionally biased region" description="Low complexity" evidence="1">
    <location>
        <begin position="80"/>
        <end position="92"/>
    </location>
</feature>
<keyword evidence="2" id="KW-0472">Membrane</keyword>
<feature type="signal peptide" evidence="3">
    <location>
        <begin position="1"/>
        <end position="35"/>
    </location>
</feature>
<evidence type="ECO:0000256" key="3">
    <source>
        <dbReference type="SAM" id="SignalP"/>
    </source>
</evidence>
<dbReference type="RefSeq" id="WP_378571831.1">
    <property type="nucleotide sequence ID" value="NZ_JBHSFQ010000003.1"/>
</dbReference>
<sequence length="376" mass="37007">MIPSSPTRFRPSTPPRRIIAAAGIAAAALAGVPLAAVEPAGADPVAPGSGTHAATARMATVEWCDQGPIGDADTDRDGAESSAAWSGGPASGRHFPDGPAGGYGVAERGDTSLWAASAVHDLRFDPACSAAAAADGGTVADAFGAEHLVALDSAESTASWTRDEGAEAELAVRGLSILGEPADLGDGDYEQTFTRSREDGGTVLLTVTARQHAEADSDGPAASGGAAAAGAGAWLALTFQVTDTGPEKGTARYAEYRLDLAVAGVRTDRAAEPGPGPSGEPRSATPDPSESEPAEPSPPESAGPSPSPSPVPTPAVPAPPAGWSPSEAPQSRDGSLPVAGSALVGLVGAGIAAVAGGAAAIYLGRARKSGFDGDDV</sequence>
<evidence type="ECO:0000313" key="4">
    <source>
        <dbReference type="EMBL" id="MFC4561219.1"/>
    </source>
</evidence>
<keyword evidence="3" id="KW-0732">Signal</keyword>
<feature type="chain" id="PRO_5047500267" evidence="3">
    <location>
        <begin position="36"/>
        <end position="376"/>
    </location>
</feature>
<feature type="region of interest" description="Disordered" evidence="1">
    <location>
        <begin position="268"/>
        <end position="338"/>
    </location>
</feature>
<dbReference type="Proteomes" id="UP001595923">
    <property type="component" value="Unassembled WGS sequence"/>
</dbReference>
<keyword evidence="2" id="KW-1133">Transmembrane helix</keyword>
<protein>
    <submittedName>
        <fullName evidence="4">Uncharacterized protein</fullName>
    </submittedName>
</protein>
<evidence type="ECO:0000256" key="2">
    <source>
        <dbReference type="SAM" id="Phobius"/>
    </source>
</evidence>